<name>A0A9W7BNW4_9STRA</name>
<evidence type="ECO:0000313" key="3">
    <source>
        <dbReference type="Proteomes" id="UP001165160"/>
    </source>
</evidence>
<feature type="region of interest" description="Disordered" evidence="1">
    <location>
        <begin position="253"/>
        <end position="272"/>
    </location>
</feature>
<feature type="compositionally biased region" description="Pro residues" evidence="1">
    <location>
        <begin position="180"/>
        <end position="189"/>
    </location>
</feature>
<feature type="compositionally biased region" description="Low complexity" evidence="1">
    <location>
        <begin position="30"/>
        <end position="65"/>
    </location>
</feature>
<reference evidence="3" key="1">
    <citation type="journal article" date="2023" name="Commun. Biol.">
        <title>Genome analysis of Parmales, the sister group of diatoms, reveals the evolutionary specialization of diatoms from phago-mixotrophs to photoautotrophs.</title>
        <authorList>
            <person name="Ban H."/>
            <person name="Sato S."/>
            <person name="Yoshikawa S."/>
            <person name="Yamada K."/>
            <person name="Nakamura Y."/>
            <person name="Ichinomiya M."/>
            <person name="Sato N."/>
            <person name="Blanc-Mathieu R."/>
            <person name="Endo H."/>
            <person name="Kuwata A."/>
            <person name="Ogata H."/>
        </authorList>
    </citation>
    <scope>NUCLEOTIDE SEQUENCE [LARGE SCALE GENOMIC DNA]</scope>
    <source>
        <strain evidence="3">NIES 3699</strain>
    </source>
</reference>
<feature type="compositionally biased region" description="Basic residues" evidence="1">
    <location>
        <begin position="1"/>
        <end position="11"/>
    </location>
</feature>
<gene>
    <name evidence="2" type="ORF">TrVE_jg9239</name>
</gene>
<keyword evidence="3" id="KW-1185">Reference proteome</keyword>
<feature type="compositionally biased region" description="Basic and acidic residues" evidence="1">
    <location>
        <begin position="259"/>
        <end position="271"/>
    </location>
</feature>
<feature type="compositionally biased region" description="Basic residues" evidence="1">
    <location>
        <begin position="116"/>
        <end position="133"/>
    </location>
</feature>
<dbReference type="Proteomes" id="UP001165160">
    <property type="component" value="Unassembled WGS sequence"/>
</dbReference>
<evidence type="ECO:0000256" key="1">
    <source>
        <dbReference type="SAM" id="MobiDB-lite"/>
    </source>
</evidence>
<feature type="compositionally biased region" description="Low complexity" evidence="1">
    <location>
        <begin position="169"/>
        <end position="179"/>
    </location>
</feature>
<feature type="compositionally biased region" description="Gly residues" evidence="1">
    <location>
        <begin position="16"/>
        <end position="29"/>
    </location>
</feature>
<protein>
    <submittedName>
        <fullName evidence="2">Uncharacterized protein</fullName>
    </submittedName>
</protein>
<organism evidence="2 3">
    <name type="scientific">Triparma verrucosa</name>
    <dbReference type="NCBI Taxonomy" id="1606542"/>
    <lineage>
        <taxon>Eukaryota</taxon>
        <taxon>Sar</taxon>
        <taxon>Stramenopiles</taxon>
        <taxon>Ochrophyta</taxon>
        <taxon>Bolidophyceae</taxon>
        <taxon>Parmales</taxon>
        <taxon>Triparmaceae</taxon>
        <taxon>Triparma</taxon>
    </lineage>
</organism>
<feature type="region of interest" description="Disordered" evidence="1">
    <location>
        <begin position="1"/>
        <end position="148"/>
    </location>
</feature>
<feature type="compositionally biased region" description="Polar residues" evidence="1">
    <location>
        <begin position="80"/>
        <end position="105"/>
    </location>
</feature>
<proteinExistence type="predicted"/>
<dbReference type="AlphaFoldDB" id="A0A9W7BNW4"/>
<feature type="region of interest" description="Disordered" evidence="1">
    <location>
        <begin position="169"/>
        <end position="216"/>
    </location>
</feature>
<evidence type="ECO:0000313" key="2">
    <source>
        <dbReference type="EMBL" id="GMH89650.1"/>
    </source>
</evidence>
<comment type="caution">
    <text evidence="2">The sequence shown here is derived from an EMBL/GenBank/DDBJ whole genome shotgun (WGS) entry which is preliminary data.</text>
</comment>
<dbReference type="EMBL" id="BRXX01000097">
    <property type="protein sequence ID" value="GMH89650.1"/>
    <property type="molecule type" value="Genomic_DNA"/>
</dbReference>
<accession>A0A9W7BNW4</accession>
<sequence>MVYFSKKKKKLQANGAKGGAKGGIKGSSKGGVNKKSAPSAKSPSSSKALDSSNSSSNKKSNSNPPASTPQSPPSSSSSSWLDSLISTATSLDTQAQTQTYHSLTSKSDRIASRNSKLLKKGKPLKLNRKKSKKGPSPIPLLTRNPNSRKKYLSVDSGLSLIGSINSDLTSLSSSTSLPPSSSPPPFPPLPRKKKKKIDITAPYMQPRPSDYNGQGLARPTVFISFEDYGFQRRFEEQFGEHVDGFYGKVKVKGMKKQRKREEEEKRKDMFKGMEGMTADEKVEVLMRKGLL</sequence>